<proteinExistence type="predicted"/>
<name>A0ABU9UBV5_9SPIR</name>
<dbReference type="RefSeq" id="WP_420069593.1">
    <property type="nucleotide sequence ID" value="NZ_JBCHKQ010000002.1"/>
</dbReference>
<evidence type="ECO:0000313" key="1">
    <source>
        <dbReference type="EMBL" id="MEM5948147.1"/>
    </source>
</evidence>
<evidence type="ECO:0000313" key="2">
    <source>
        <dbReference type="Proteomes" id="UP001466331"/>
    </source>
</evidence>
<reference evidence="1 2" key="1">
    <citation type="submission" date="2024-03" db="EMBL/GenBank/DDBJ databases">
        <title>Ignisphaera cupida sp. nov., a hyperthermophilic hydrolytic archaeon from a hot spring of Kamchatka, and proposal of Ignisphaeraceae fam. nov.</title>
        <authorList>
            <person name="Podosokorskaya O.A."/>
            <person name="Elcheninov A.G."/>
            <person name="Maltseva A.I."/>
            <person name="Zayulina K.S."/>
            <person name="Novikov A."/>
            <person name="Merkel A.Y."/>
        </authorList>
    </citation>
    <scope>NUCLEOTIDE SEQUENCE [LARGE SCALE GENOMIC DNA]</scope>
    <source>
        <strain evidence="1 2">38H-sp</strain>
    </source>
</reference>
<dbReference type="PROSITE" id="PS51257">
    <property type="entry name" value="PROKAR_LIPOPROTEIN"/>
    <property type="match status" value="1"/>
</dbReference>
<keyword evidence="2" id="KW-1185">Reference proteome</keyword>
<gene>
    <name evidence="1" type="ORF">WKV44_06295</name>
</gene>
<sequence length="357" mass="40153">MKKTKLIIMLVLLVIIFFSCKSVPEDGLKLAFLPEIGKQYQYEQSTNMKVTLSVAVMGEKEEGSFDYVVSGGNTVLFPEERKGEYTVISYKFVNAPKISMTGTGIFKDLSQVDFSDKAMSTLMDMNLSVFKIVYDKKARISEIMGLKEFYIDMMKKSEADENVIAMINMMDIDGFINSIISNNNKLMEPFFAYFPNGNIKVGSSWSLEDNTEFNVGELLSFTGMDLSAISLPFSYKSDYIVSSLDMSKAKIEYKSTANFDIQKFIGSLVGFLMEQAGGEYENDMLFVMLLLDTIKDIPLVAETSGTYVLDVRTGMIREKSDKLNIKYKIDTSIDIEGTTVPLFLDLTIDSSTEEKLK</sequence>
<dbReference type="Proteomes" id="UP001466331">
    <property type="component" value="Unassembled WGS sequence"/>
</dbReference>
<comment type="caution">
    <text evidence="1">The sequence shown here is derived from an EMBL/GenBank/DDBJ whole genome shotgun (WGS) entry which is preliminary data.</text>
</comment>
<protein>
    <recommendedName>
        <fullName evidence="3">Lipoprotein</fullName>
    </recommendedName>
</protein>
<dbReference type="EMBL" id="JBCHKQ010000002">
    <property type="protein sequence ID" value="MEM5948147.1"/>
    <property type="molecule type" value="Genomic_DNA"/>
</dbReference>
<evidence type="ECO:0008006" key="3">
    <source>
        <dbReference type="Google" id="ProtNLM"/>
    </source>
</evidence>
<organism evidence="1 2">
    <name type="scientific">Rarispira pelagica</name>
    <dbReference type="NCBI Taxonomy" id="3141764"/>
    <lineage>
        <taxon>Bacteria</taxon>
        <taxon>Pseudomonadati</taxon>
        <taxon>Spirochaetota</taxon>
        <taxon>Spirochaetia</taxon>
        <taxon>Winmispirales</taxon>
        <taxon>Winmispiraceae</taxon>
        <taxon>Rarispira</taxon>
    </lineage>
</organism>
<accession>A0ABU9UBV5</accession>